<comment type="caution">
    <text evidence="1">The sequence shown here is derived from an EMBL/GenBank/DDBJ whole genome shotgun (WGS) entry which is preliminary data.</text>
</comment>
<dbReference type="EMBL" id="LGFT01000068">
    <property type="protein sequence ID" value="KUK43491.1"/>
    <property type="molecule type" value="Genomic_DNA"/>
</dbReference>
<accession>A0A101FS59</accession>
<dbReference type="Proteomes" id="UP000057043">
    <property type="component" value="Unassembled WGS sequence"/>
</dbReference>
<dbReference type="EMBL" id="LGHB01000038">
    <property type="protein sequence ID" value="KUK95080.1"/>
    <property type="molecule type" value="Genomic_DNA"/>
</dbReference>
<dbReference type="Proteomes" id="UP000053961">
    <property type="component" value="Unassembled WGS sequence"/>
</dbReference>
<proteinExistence type="predicted"/>
<sequence length="29" mass="3594">MREVFSMSRIQAMILLADEEKKRKKRSRR</sequence>
<name>A0A101FS59_9EURY</name>
<evidence type="ECO:0000313" key="1">
    <source>
        <dbReference type="EMBL" id="KUK43491.1"/>
    </source>
</evidence>
<gene>
    <name evidence="1" type="ORF">XD72_2114</name>
    <name evidence="2" type="ORF">XE07_1944</name>
</gene>
<evidence type="ECO:0000313" key="4">
    <source>
        <dbReference type="Proteomes" id="UP000057043"/>
    </source>
</evidence>
<organism evidence="1 4">
    <name type="scientific">Methanothrix harundinacea</name>
    <dbReference type="NCBI Taxonomy" id="301375"/>
    <lineage>
        <taxon>Archaea</taxon>
        <taxon>Methanobacteriati</taxon>
        <taxon>Methanobacteriota</taxon>
        <taxon>Stenosarchaea group</taxon>
        <taxon>Methanomicrobia</taxon>
        <taxon>Methanotrichales</taxon>
        <taxon>Methanotrichaceae</taxon>
        <taxon>Methanothrix</taxon>
    </lineage>
</organism>
<reference evidence="2" key="1">
    <citation type="journal article" date="2015" name="MBio">
        <title>Genome-resolved metagenomic analysis reveals roles for candidate phyla and other microbial community members in biogeochemical transformations in oil reservoirs.</title>
        <authorList>
            <person name="Hu P."/>
            <person name="Tom L."/>
            <person name="Singh A."/>
            <person name="Thomas B.C."/>
            <person name="Baker B.J."/>
            <person name="Piceno Y.M."/>
            <person name="Andersen G.L."/>
            <person name="Banfield J.F."/>
        </authorList>
    </citation>
    <scope>NUCLEOTIDE SEQUENCE [LARGE SCALE GENOMIC DNA]</scope>
    <source>
        <strain evidence="2">56_747</strain>
    </source>
</reference>
<reference evidence="3 4" key="2">
    <citation type="journal article" date="2015" name="MBio">
        <title>Genome-Resolved Metagenomic Analysis Reveals Roles for Candidate Phyla and Other Microbial Community Members in Biogeochemical Transformations in Oil Reservoirs.</title>
        <authorList>
            <person name="Hu P."/>
            <person name="Tom L."/>
            <person name="Singh A."/>
            <person name="Thomas B.C."/>
            <person name="Baker B.J."/>
            <person name="Piceno Y.M."/>
            <person name="Andersen G.L."/>
            <person name="Banfield J.F."/>
        </authorList>
    </citation>
    <scope>NUCLEOTIDE SEQUENCE [LARGE SCALE GENOMIC DNA]</scope>
    <source>
        <strain evidence="1">57_489</strain>
    </source>
</reference>
<protein>
    <submittedName>
        <fullName evidence="1">Uncharacterized protein</fullName>
    </submittedName>
</protein>
<dbReference type="PATRIC" id="fig|301375.6.peg.1392"/>
<evidence type="ECO:0000313" key="3">
    <source>
        <dbReference type="Proteomes" id="UP000053961"/>
    </source>
</evidence>
<evidence type="ECO:0000313" key="2">
    <source>
        <dbReference type="EMBL" id="KUK95080.1"/>
    </source>
</evidence>
<dbReference type="AlphaFoldDB" id="A0A101FS59"/>